<dbReference type="SUPFAM" id="SSF46955">
    <property type="entry name" value="Putative DNA-binding domain"/>
    <property type="match status" value="1"/>
</dbReference>
<evidence type="ECO:0000313" key="4">
    <source>
        <dbReference type="Proteomes" id="UP000831467"/>
    </source>
</evidence>
<name>A0ABY4IJB0_9MICO</name>
<sequence>MPSTKTTPEPRAPLPRWGTQQEAADLARVSVETIRRWASSGKITASRLGPRRVVIDLDSVAALAQPLRPDLGGKR</sequence>
<evidence type="ECO:0000259" key="2">
    <source>
        <dbReference type="Pfam" id="PF12728"/>
    </source>
</evidence>
<reference evidence="3 4" key="1">
    <citation type="submission" date="2021-06" db="EMBL/GenBank/DDBJ databases">
        <title>Genome-based taxonomic framework of Microbacterium strains isolated from marine environment, the description of four new species and reclassification of four preexisting species.</title>
        <authorList>
            <person name="Lee S.D."/>
            <person name="Kim S.-M."/>
            <person name="Byeon Y.-S."/>
            <person name="Yang H.L."/>
            <person name="Kim I.S."/>
        </authorList>
    </citation>
    <scope>NUCLEOTIDE SEQUENCE [LARGE SCALE GENOMIC DNA]</scope>
    <source>
        <strain evidence="3 4">SSW1-51</strain>
    </source>
</reference>
<dbReference type="InterPro" id="IPR041657">
    <property type="entry name" value="HTH_17"/>
</dbReference>
<dbReference type="NCBIfam" id="TIGR01764">
    <property type="entry name" value="excise"/>
    <property type="match status" value="1"/>
</dbReference>
<accession>A0ABY4IJB0</accession>
<gene>
    <name evidence="3" type="ORF">KV394_14120</name>
</gene>
<organism evidence="3 4">
    <name type="scientific">Microbacterium sufflavum</name>
    <dbReference type="NCBI Taxonomy" id="2851649"/>
    <lineage>
        <taxon>Bacteria</taxon>
        <taxon>Bacillati</taxon>
        <taxon>Actinomycetota</taxon>
        <taxon>Actinomycetes</taxon>
        <taxon>Micrococcales</taxon>
        <taxon>Microbacteriaceae</taxon>
        <taxon>Microbacterium</taxon>
    </lineage>
</organism>
<evidence type="ECO:0000313" key="3">
    <source>
        <dbReference type="EMBL" id="UPL12177.1"/>
    </source>
</evidence>
<dbReference type="InterPro" id="IPR010093">
    <property type="entry name" value="SinI_DNA-bd"/>
</dbReference>
<feature type="region of interest" description="Disordered" evidence="1">
    <location>
        <begin position="1"/>
        <end position="21"/>
    </location>
</feature>
<dbReference type="RefSeq" id="WP_247981711.1">
    <property type="nucleotide sequence ID" value="NZ_CP078076.1"/>
</dbReference>
<dbReference type="Pfam" id="PF12728">
    <property type="entry name" value="HTH_17"/>
    <property type="match status" value="1"/>
</dbReference>
<protein>
    <submittedName>
        <fullName evidence="3">Helix-turn-helix domain-containing protein</fullName>
    </submittedName>
</protein>
<keyword evidence="4" id="KW-1185">Reference proteome</keyword>
<dbReference type="EMBL" id="CP078076">
    <property type="protein sequence ID" value="UPL12177.1"/>
    <property type="molecule type" value="Genomic_DNA"/>
</dbReference>
<dbReference type="Proteomes" id="UP000831467">
    <property type="component" value="Chromosome"/>
</dbReference>
<feature type="domain" description="Helix-turn-helix" evidence="2">
    <location>
        <begin position="19"/>
        <end position="64"/>
    </location>
</feature>
<proteinExistence type="predicted"/>
<evidence type="ECO:0000256" key="1">
    <source>
        <dbReference type="SAM" id="MobiDB-lite"/>
    </source>
</evidence>
<dbReference type="InterPro" id="IPR009061">
    <property type="entry name" value="DNA-bd_dom_put_sf"/>
</dbReference>